<dbReference type="EMBL" id="LT838272">
    <property type="protein sequence ID" value="SMB98020.1"/>
    <property type="molecule type" value="Genomic_DNA"/>
</dbReference>
<gene>
    <name evidence="1" type="ORF">SAMN00808754_2081</name>
</gene>
<evidence type="ECO:0000313" key="2">
    <source>
        <dbReference type="Proteomes" id="UP000192569"/>
    </source>
</evidence>
<dbReference type="SUPFAM" id="SSF143100">
    <property type="entry name" value="TTHA1013/TTHA0281-like"/>
    <property type="match status" value="1"/>
</dbReference>
<organism evidence="1 2">
    <name type="scientific">Thermanaeromonas toyohensis ToBE</name>
    <dbReference type="NCBI Taxonomy" id="698762"/>
    <lineage>
        <taxon>Bacteria</taxon>
        <taxon>Bacillati</taxon>
        <taxon>Bacillota</taxon>
        <taxon>Clostridia</taxon>
        <taxon>Neomoorellales</taxon>
        <taxon>Neomoorellaceae</taxon>
        <taxon>Thermanaeromonas</taxon>
    </lineage>
</organism>
<dbReference type="RefSeq" id="WP_197686506.1">
    <property type="nucleotide sequence ID" value="NZ_LT838272.1"/>
</dbReference>
<dbReference type="Proteomes" id="UP000192569">
    <property type="component" value="Chromosome I"/>
</dbReference>
<dbReference type="Gene3D" id="3.30.160.250">
    <property type="match status" value="1"/>
</dbReference>
<evidence type="ECO:0000313" key="1">
    <source>
        <dbReference type="EMBL" id="SMB98020.1"/>
    </source>
</evidence>
<proteinExistence type="predicted"/>
<dbReference type="InterPro" id="IPR049389">
    <property type="entry name" value="TTHA0281-like"/>
</dbReference>
<accession>A0A1W1VXP3</accession>
<dbReference type="STRING" id="698762.SAMN00808754_2081"/>
<dbReference type="InterPro" id="IPR035069">
    <property type="entry name" value="TTHA1013/TTHA0281-like"/>
</dbReference>
<sequence>MSEEFITSSGITRRTLFDILGVERRQQTQMPQIVPGTIIVNVNIENSTINVPSLEPSTKKGVRAKMGGGVFTSFIDAAMKEAIVEKLSDGTFYAEIPSCPGVWADGKTKKECLETLQEVLEEWLLFKLREGDRDFPVLGGVDLNREWTEDRSWAG</sequence>
<dbReference type="Pfam" id="PF21748">
    <property type="entry name" value="UPF0150"/>
    <property type="match status" value="1"/>
</dbReference>
<keyword evidence="2" id="KW-1185">Reference proteome</keyword>
<dbReference type="AlphaFoldDB" id="A0A1W1VXP3"/>
<reference evidence="1 2" key="1">
    <citation type="submission" date="2017-04" db="EMBL/GenBank/DDBJ databases">
        <authorList>
            <person name="Afonso C.L."/>
            <person name="Miller P.J."/>
            <person name="Scott M.A."/>
            <person name="Spackman E."/>
            <person name="Goraichik I."/>
            <person name="Dimitrov K.M."/>
            <person name="Suarez D.L."/>
            <person name="Swayne D.E."/>
        </authorList>
    </citation>
    <scope>NUCLEOTIDE SEQUENCE [LARGE SCALE GENOMIC DNA]</scope>
    <source>
        <strain evidence="1 2">ToBE</strain>
    </source>
</reference>
<name>A0A1W1VXP3_9FIRM</name>
<protein>
    <submittedName>
        <fullName evidence="1">Uncharacterized protein family UPF0150</fullName>
    </submittedName>
</protein>